<comment type="caution">
    <text evidence="4">Lacks conserved residue(s) required for the propagation of feature annotation.</text>
</comment>
<evidence type="ECO:0000256" key="1">
    <source>
        <dbReference type="ARBA" id="ARBA00022801"/>
    </source>
</evidence>
<gene>
    <name evidence="6" type="ORF">R69888_05249</name>
</gene>
<evidence type="ECO:0000259" key="5">
    <source>
        <dbReference type="PROSITE" id="PS51635"/>
    </source>
</evidence>
<evidence type="ECO:0000256" key="3">
    <source>
        <dbReference type="ARBA" id="ARBA00023098"/>
    </source>
</evidence>
<proteinExistence type="predicted"/>
<dbReference type="PANTHER" id="PTHR14226">
    <property type="entry name" value="NEUROPATHY TARGET ESTERASE/SWISS CHEESE D.MELANOGASTER"/>
    <property type="match status" value="1"/>
</dbReference>
<evidence type="ECO:0000256" key="2">
    <source>
        <dbReference type="ARBA" id="ARBA00022963"/>
    </source>
</evidence>
<dbReference type="Proteomes" id="UP000672526">
    <property type="component" value="Unassembled WGS sequence"/>
</dbReference>
<dbReference type="Gene3D" id="3.40.1090.10">
    <property type="entry name" value="Cytosolic phospholipase A2 catalytic domain"/>
    <property type="match status" value="2"/>
</dbReference>
<dbReference type="Pfam" id="PF01734">
    <property type="entry name" value="Patatin"/>
    <property type="match status" value="1"/>
</dbReference>
<protein>
    <recommendedName>
        <fullName evidence="5">PNPLA domain-containing protein</fullName>
    </recommendedName>
</protein>
<dbReference type="InterPro" id="IPR050301">
    <property type="entry name" value="NTE"/>
</dbReference>
<dbReference type="PROSITE" id="PS51635">
    <property type="entry name" value="PNPLA"/>
    <property type="match status" value="1"/>
</dbReference>
<feature type="domain" description="PNPLA" evidence="5">
    <location>
        <begin position="7"/>
        <end position="218"/>
    </location>
</feature>
<keyword evidence="1 4" id="KW-0378">Hydrolase</keyword>
<reference evidence="6 7" key="1">
    <citation type="submission" date="2021-02" db="EMBL/GenBank/DDBJ databases">
        <authorList>
            <person name="Vanwijnsberghe S."/>
        </authorList>
    </citation>
    <scope>NUCLEOTIDE SEQUENCE [LARGE SCALE GENOMIC DNA]</scope>
    <source>
        <strain evidence="6 7">LMG 31837</strain>
    </source>
</reference>
<feature type="active site" description="Nucleophile" evidence="4">
    <location>
        <position position="44"/>
    </location>
</feature>
<keyword evidence="3 4" id="KW-0443">Lipid metabolism</keyword>
<dbReference type="EMBL" id="CAJNBK010000019">
    <property type="protein sequence ID" value="CAE6801899.1"/>
    <property type="molecule type" value="Genomic_DNA"/>
</dbReference>
<evidence type="ECO:0000313" key="7">
    <source>
        <dbReference type="Proteomes" id="UP000672526"/>
    </source>
</evidence>
<dbReference type="RefSeq" id="WP_211614412.1">
    <property type="nucleotide sequence ID" value="NZ_CAJNBK010000019.1"/>
</dbReference>
<keyword evidence="2 4" id="KW-0442">Lipid degradation</keyword>
<keyword evidence="7" id="KW-1185">Reference proteome</keyword>
<accession>A0ABM8SD22</accession>
<sequence>MKTKIAIACQGGGSQTAFTAGVLHALFEAGIQDDFDIVSLSGTSGGAVCAALVWYAMKKGEQPVWTRLLDFWKDNTVQSADEQFFNDWVVHWVRAINSGNWPSLQLSPASSTLQTMMGYLSVGKRKTFMDFAELLKTHIDFDEIASWGPVPEKPVLVLGAANVLTGKLRKFVSSKEAIQVEHILASCAVPSIFPAVEIGKEAYWDGLFSDNPPVDELIRPIFVGPENLPEEIWLIKINPTARATIPTQPNDIIDRRNQLEGNVSLFQQLTHLELLNDLFLADAFKKEYLNKLGIRKTVRIPKSFNDDVDKPYHIPCIEMSAELQKTLDYEGKIDRGSRNIDILINDGRQQARAFLDARTPALGG</sequence>
<dbReference type="SUPFAM" id="SSF52151">
    <property type="entry name" value="FabD/lysophospholipase-like"/>
    <property type="match status" value="1"/>
</dbReference>
<feature type="short sequence motif" description="GXSXG" evidence="4">
    <location>
        <begin position="42"/>
        <end position="46"/>
    </location>
</feature>
<evidence type="ECO:0000256" key="4">
    <source>
        <dbReference type="PROSITE-ProRule" id="PRU01161"/>
    </source>
</evidence>
<name>A0ABM8SD22_9BURK</name>
<organism evidence="6 7">
    <name type="scientific">Paraburkholderia haematera</name>
    <dbReference type="NCBI Taxonomy" id="2793077"/>
    <lineage>
        <taxon>Bacteria</taxon>
        <taxon>Pseudomonadati</taxon>
        <taxon>Pseudomonadota</taxon>
        <taxon>Betaproteobacteria</taxon>
        <taxon>Burkholderiales</taxon>
        <taxon>Burkholderiaceae</taxon>
        <taxon>Paraburkholderia</taxon>
    </lineage>
</organism>
<comment type="caution">
    <text evidence="6">The sequence shown here is derived from an EMBL/GenBank/DDBJ whole genome shotgun (WGS) entry which is preliminary data.</text>
</comment>
<dbReference type="InterPro" id="IPR002641">
    <property type="entry name" value="PNPLA_dom"/>
</dbReference>
<feature type="active site" description="Proton acceptor" evidence="4">
    <location>
        <position position="205"/>
    </location>
</feature>
<dbReference type="PANTHER" id="PTHR14226:SF78">
    <property type="entry name" value="SLR0060 PROTEIN"/>
    <property type="match status" value="1"/>
</dbReference>
<evidence type="ECO:0000313" key="6">
    <source>
        <dbReference type="EMBL" id="CAE6801899.1"/>
    </source>
</evidence>
<dbReference type="InterPro" id="IPR016035">
    <property type="entry name" value="Acyl_Trfase/lysoPLipase"/>
</dbReference>